<evidence type="ECO:0000313" key="3">
    <source>
        <dbReference type="Proteomes" id="UP000006051"/>
    </source>
</evidence>
<reference evidence="2 3" key="1">
    <citation type="submission" date="2012-06" db="EMBL/GenBank/DDBJ databases">
        <title>The complete genome of Ornithobacterium rhinotracheale DSM 15997.</title>
        <authorList>
            <consortium name="US DOE Joint Genome Institute (JGI-PGF)"/>
            <person name="Lucas S."/>
            <person name="Copeland A."/>
            <person name="Lapidus A."/>
            <person name="Goodwin L."/>
            <person name="Pitluck S."/>
            <person name="Peters L."/>
            <person name="Mikhailova N."/>
            <person name="Teshima H."/>
            <person name="Kyrpides N."/>
            <person name="Mavromatis K."/>
            <person name="Pagani I."/>
            <person name="Ivanova N."/>
            <person name="Ovchinnikova G."/>
            <person name="Zeytun A."/>
            <person name="Detter J.C."/>
            <person name="Han C."/>
            <person name="Land M."/>
            <person name="Hauser L."/>
            <person name="Markowitz V."/>
            <person name="Cheng J.-F."/>
            <person name="Hugenholtz P."/>
            <person name="Woyke T."/>
            <person name="Wu D."/>
            <person name="Lang E."/>
            <person name="Kopitz M."/>
            <person name="Brambilla E."/>
            <person name="Klenk H.-P."/>
            <person name="Eisen J.A."/>
        </authorList>
    </citation>
    <scope>NUCLEOTIDE SEQUENCE [LARGE SCALE GENOMIC DNA]</scope>
    <source>
        <strain evidence="3">ATCC 51463 / DSM 15997 / CCUG 23171 / LMG 9086</strain>
    </source>
</reference>
<dbReference type="eggNOG" id="ENOG5031S0M">
    <property type="taxonomic scope" value="Bacteria"/>
</dbReference>
<proteinExistence type="predicted"/>
<name>I3ZXX2_ORNRL</name>
<feature type="signal peptide" evidence="1">
    <location>
        <begin position="1"/>
        <end position="17"/>
    </location>
</feature>
<accession>I3ZXX2</accession>
<dbReference type="GeneID" id="71568613"/>
<dbReference type="AlphaFoldDB" id="I3ZXX2"/>
<protein>
    <recommendedName>
        <fullName evidence="4">DUF3450 domain-containing protein</fullName>
    </recommendedName>
</protein>
<dbReference type="KEGG" id="orh:Ornrh_0339"/>
<evidence type="ECO:0000256" key="1">
    <source>
        <dbReference type="SAM" id="SignalP"/>
    </source>
</evidence>
<dbReference type="Proteomes" id="UP000006051">
    <property type="component" value="Chromosome"/>
</dbReference>
<feature type="chain" id="PRO_5003685313" description="DUF3450 domain-containing protein" evidence="1">
    <location>
        <begin position="18"/>
        <end position="184"/>
    </location>
</feature>
<organism evidence="2 3">
    <name type="scientific">Ornithobacterium rhinotracheale (strain ATCC 51463 / DSM 15997 / CCUG 23171 / CIP 104009 / LMG 9086)</name>
    <dbReference type="NCBI Taxonomy" id="867902"/>
    <lineage>
        <taxon>Bacteria</taxon>
        <taxon>Pseudomonadati</taxon>
        <taxon>Bacteroidota</taxon>
        <taxon>Flavobacteriia</taxon>
        <taxon>Flavobacteriales</taxon>
        <taxon>Weeksellaceae</taxon>
        <taxon>Ornithobacterium</taxon>
    </lineage>
</organism>
<keyword evidence="1" id="KW-0732">Signal</keyword>
<evidence type="ECO:0000313" key="2">
    <source>
        <dbReference type="EMBL" id="AFL96556.1"/>
    </source>
</evidence>
<dbReference type="RefSeq" id="WP_014790186.1">
    <property type="nucleotide sequence ID" value="NC_018016.1"/>
</dbReference>
<dbReference type="HOGENOM" id="CLU_123790_0_0_10"/>
<sequence>MKKCLLGLVFLSTTLMAQESNQDLRKEVETIKVSLKNLHSEIQSVKSENSYLKKVLEINQPVLEQRGKDINYRVIKVIGDKKTKTIQINLLIEAIENGYRMYLNEISIFDLEGNEVKFDYNKTENQGELTIDVPKKVRLYFTYTDQELDTGLPKVLKLLRFKNSCYKFNESDSVEFKDLNVTWN</sequence>
<keyword evidence="3" id="KW-1185">Reference proteome</keyword>
<evidence type="ECO:0008006" key="4">
    <source>
        <dbReference type="Google" id="ProtNLM"/>
    </source>
</evidence>
<gene>
    <name evidence="2" type="ordered locus">Ornrh_0339</name>
</gene>
<dbReference type="EMBL" id="CP003283">
    <property type="protein sequence ID" value="AFL96556.1"/>
    <property type="molecule type" value="Genomic_DNA"/>
</dbReference>